<dbReference type="Pfam" id="PF08314">
    <property type="entry name" value="Sec39"/>
    <property type="match status" value="1"/>
</dbReference>
<evidence type="ECO:0000313" key="8">
    <source>
        <dbReference type="Proteomes" id="UP000033140"/>
    </source>
</evidence>
<dbReference type="InterPro" id="IPR013244">
    <property type="entry name" value="Sec39_domain"/>
</dbReference>
<feature type="compositionally biased region" description="Low complexity" evidence="5">
    <location>
        <begin position="738"/>
        <end position="751"/>
    </location>
</feature>
<dbReference type="GO" id="GO:0015031">
    <property type="term" value="P:protein transport"/>
    <property type="evidence" value="ECO:0007669"/>
    <property type="project" value="UniProtKB-KW"/>
</dbReference>
<evidence type="ECO:0000313" key="7">
    <source>
        <dbReference type="EMBL" id="GAO48324.1"/>
    </source>
</evidence>
<name>A0A0E9NEP8_SAICN</name>
<dbReference type="Proteomes" id="UP000033140">
    <property type="component" value="Unassembled WGS sequence"/>
</dbReference>
<dbReference type="EMBL" id="BACD03000014">
    <property type="protein sequence ID" value="GAO48324.1"/>
    <property type="molecule type" value="Genomic_DNA"/>
</dbReference>
<evidence type="ECO:0000256" key="4">
    <source>
        <dbReference type="ARBA" id="ARBA00022927"/>
    </source>
</evidence>
<organism evidence="7 8">
    <name type="scientific">Saitoella complicata (strain BCRC 22490 / CBS 7301 / JCM 7358 / NBRC 10748 / NRRL Y-17804)</name>
    <dbReference type="NCBI Taxonomy" id="698492"/>
    <lineage>
        <taxon>Eukaryota</taxon>
        <taxon>Fungi</taxon>
        <taxon>Dikarya</taxon>
        <taxon>Ascomycota</taxon>
        <taxon>Taphrinomycotina</taxon>
        <taxon>Taphrinomycotina incertae sedis</taxon>
        <taxon>Saitoella</taxon>
    </lineage>
</organism>
<feature type="domain" description="Sec39" evidence="6">
    <location>
        <begin position="21"/>
        <end position="659"/>
    </location>
</feature>
<dbReference type="PANTHER" id="PTHR40787:SF3">
    <property type="entry name" value="PROTEIN TRANSPORT PROTEIN SEC39"/>
    <property type="match status" value="1"/>
</dbReference>
<evidence type="ECO:0000259" key="6">
    <source>
        <dbReference type="Pfam" id="PF08314"/>
    </source>
</evidence>
<reference evidence="7 8" key="1">
    <citation type="journal article" date="2011" name="J. Gen. Appl. Microbiol.">
        <title>Draft genome sequencing of the enigmatic yeast Saitoella complicata.</title>
        <authorList>
            <person name="Nishida H."/>
            <person name="Hamamoto M."/>
            <person name="Sugiyama J."/>
        </authorList>
    </citation>
    <scope>NUCLEOTIDE SEQUENCE [LARGE SCALE GENOMIC DNA]</scope>
    <source>
        <strain evidence="7 8">NRRL Y-17804</strain>
    </source>
</reference>
<evidence type="ECO:0000256" key="3">
    <source>
        <dbReference type="ARBA" id="ARBA00022824"/>
    </source>
</evidence>
<comment type="caution">
    <text evidence="7">The sequence shown here is derived from an EMBL/GenBank/DDBJ whole genome shotgun (WGS) entry which is preliminary data.</text>
</comment>
<evidence type="ECO:0000256" key="5">
    <source>
        <dbReference type="SAM" id="MobiDB-lite"/>
    </source>
</evidence>
<dbReference type="OrthoDB" id="342024at2759"/>
<protein>
    <recommendedName>
        <fullName evidence="6">Sec39 domain-containing protein</fullName>
    </recommendedName>
</protein>
<dbReference type="OMA" id="GMKRAYD"/>
<keyword evidence="8" id="KW-1185">Reference proteome</keyword>
<proteinExistence type="predicted"/>
<comment type="subcellular location">
    <subcellularLocation>
        <location evidence="1">Endoplasmic reticulum</location>
    </subcellularLocation>
</comment>
<dbReference type="AlphaFoldDB" id="A0A0E9NEP8"/>
<keyword evidence="3" id="KW-0256">Endoplasmic reticulum</keyword>
<accession>A0A0E9NEP8</accession>
<reference evidence="7 8" key="2">
    <citation type="journal article" date="2014" name="J. Gen. Appl. Microbiol.">
        <title>The early diverging ascomycetous budding yeast Saitoella complicata has three histone deacetylases belonging to the Clr6, Hos2, and Rpd3 lineages.</title>
        <authorList>
            <person name="Nishida H."/>
            <person name="Matsumoto T."/>
            <person name="Kondo S."/>
            <person name="Hamamoto M."/>
            <person name="Yoshikawa H."/>
        </authorList>
    </citation>
    <scope>NUCLEOTIDE SEQUENCE [LARGE SCALE GENOMIC DNA]</scope>
    <source>
        <strain evidence="7 8">NRRL Y-17804</strain>
    </source>
</reference>
<feature type="region of interest" description="Disordered" evidence="5">
    <location>
        <begin position="738"/>
        <end position="758"/>
    </location>
</feature>
<sequence>MSDQQSIPTSSGSLSPSHALLAASTFASTASLTGLRYLLATYPDAFPLPTVLDILLRFLPETTPTSEYVQLVHDAWKRQLGSPAVLEGEDAEVVTNVTALSEKRARKKLQTLHLNTSPAAVTDEVDALTAWFLARARHIDRRTGLIALSHQLCTTSAADPSFPPSAVRQWVASVVAPCEMLIYIDGADLSLEEFENMPSGPAVRLILASADVHNVASRVRGSVVPYLASRLSEDRAVLWEWIVERGQRNELAIVRALCEGWEDGENSVMAFMRACYACPSASPATIDNIHAIVKLLSSRVPETKGPQAGVAAPGSPLSDTAVLTAPNAWALHLLELLTTSASLTKLSLAQVLAIRQDVEKQLPLLLKIVKAEGWMSRDDTAWRRTRDHIHWLQNKSLVLSSLSDDEIESTILSGMLSAGRFGLAKELYVLSAHRTLSPYQVEKSVLAAFSEFYDNATNGNRTRGGMKQADTALSLIATSKTPEASRARKLLDATHSLAAYSLVLQPGVPVMPVQIRLYPEPVGLIEKVLDSNREAYKNADKLMRVVNDLIEGTGREMVDATALEAQVVRMCIEAALTSDDFETAYDLCSNRLLPAARKSAKEDIKDNAWLACYQAGRYQDADVSRRLKVLSFAIEICPAAKLHEVLTAWRACETEWSRIPVASITTTPESRARASTSVDLAKLAVEPPKTLLAAAAGATRAAKTLGRILGDDTPLPPTSSLLSASRAARSLGRSFASLQSSGRERSLSSGSHGPQLEGQDQGLMVLLSGFGRDRAGAVEEQAPSVPDIRGLAANALTSGLGWMLGADVSRQSREQER</sequence>
<keyword evidence="4" id="KW-0653">Protein transport</keyword>
<dbReference type="RefSeq" id="XP_019021945.1">
    <property type="nucleotide sequence ID" value="XM_019167011.1"/>
</dbReference>
<dbReference type="PANTHER" id="PTHR40787">
    <property type="entry name" value="SECRETED PROTEIN"/>
    <property type="match status" value="1"/>
</dbReference>
<dbReference type="GO" id="GO:0006890">
    <property type="term" value="P:retrograde vesicle-mediated transport, Golgi to endoplasmic reticulum"/>
    <property type="evidence" value="ECO:0007669"/>
    <property type="project" value="InterPro"/>
</dbReference>
<reference evidence="7 8" key="3">
    <citation type="journal article" date="2015" name="Genome Announc.">
        <title>Draft Genome Sequence of the Archiascomycetous Yeast Saitoella complicata.</title>
        <authorList>
            <person name="Yamauchi K."/>
            <person name="Kondo S."/>
            <person name="Hamamoto M."/>
            <person name="Takahashi Y."/>
            <person name="Ogura Y."/>
            <person name="Hayashi T."/>
            <person name="Nishida H."/>
        </authorList>
    </citation>
    <scope>NUCLEOTIDE SEQUENCE [LARGE SCALE GENOMIC DNA]</scope>
    <source>
        <strain evidence="7 8">NRRL Y-17804</strain>
    </source>
</reference>
<gene>
    <name evidence="7" type="ORF">G7K_2498-t1</name>
</gene>
<dbReference type="GO" id="GO:0005783">
    <property type="term" value="C:endoplasmic reticulum"/>
    <property type="evidence" value="ECO:0007669"/>
    <property type="project" value="UniProtKB-SubCell"/>
</dbReference>
<evidence type="ECO:0000256" key="2">
    <source>
        <dbReference type="ARBA" id="ARBA00022448"/>
    </source>
</evidence>
<keyword evidence="2" id="KW-0813">Transport</keyword>
<evidence type="ECO:0000256" key="1">
    <source>
        <dbReference type="ARBA" id="ARBA00004240"/>
    </source>
</evidence>